<dbReference type="NCBIfam" id="NF004226">
    <property type="entry name" value="PRK05673.1"/>
    <property type="match status" value="1"/>
</dbReference>
<evidence type="ECO:0000313" key="12">
    <source>
        <dbReference type="EMBL" id="MET3682633.1"/>
    </source>
</evidence>
<evidence type="ECO:0000256" key="6">
    <source>
        <dbReference type="ARBA" id="ARBA00022695"/>
    </source>
</evidence>
<dbReference type="Pfam" id="PF07733">
    <property type="entry name" value="DNA_pol3_alpha"/>
    <property type="match status" value="1"/>
</dbReference>
<protein>
    <recommendedName>
        <fullName evidence="4">DNA polymerase III subunit alpha</fullName>
        <ecNumber evidence="3">2.7.7.7</ecNumber>
    </recommendedName>
</protein>
<evidence type="ECO:0000256" key="3">
    <source>
        <dbReference type="ARBA" id="ARBA00012417"/>
    </source>
</evidence>
<dbReference type="Gene3D" id="1.10.150.870">
    <property type="match status" value="1"/>
</dbReference>
<evidence type="ECO:0000256" key="4">
    <source>
        <dbReference type="ARBA" id="ARBA00019114"/>
    </source>
</evidence>
<dbReference type="PANTHER" id="PTHR32294">
    <property type="entry name" value="DNA POLYMERASE III SUBUNIT ALPHA"/>
    <property type="match status" value="1"/>
</dbReference>
<comment type="subcellular location">
    <subcellularLocation>
        <location evidence="1">Cytoplasm</location>
    </subcellularLocation>
</comment>
<dbReference type="EMBL" id="JBEPMX010000002">
    <property type="protein sequence ID" value="MET3682633.1"/>
    <property type="molecule type" value="Genomic_DNA"/>
</dbReference>
<dbReference type="InterPro" id="IPR003141">
    <property type="entry name" value="Pol/His_phosphatase_N"/>
</dbReference>
<evidence type="ECO:0000313" key="13">
    <source>
        <dbReference type="Proteomes" id="UP001549167"/>
    </source>
</evidence>
<dbReference type="Proteomes" id="UP001549167">
    <property type="component" value="Unassembled WGS sequence"/>
</dbReference>
<dbReference type="PANTHER" id="PTHR32294:SF0">
    <property type="entry name" value="DNA POLYMERASE III SUBUNIT ALPHA"/>
    <property type="match status" value="1"/>
</dbReference>
<accession>A0ABV2KST0</accession>
<proteinExistence type="inferred from homology"/>
<dbReference type="SMART" id="SM00481">
    <property type="entry name" value="POLIIIAc"/>
    <property type="match status" value="1"/>
</dbReference>
<feature type="domain" description="Polymerase/histidinol phosphatase N-terminal" evidence="11">
    <location>
        <begin position="4"/>
        <end position="73"/>
    </location>
</feature>
<comment type="catalytic activity">
    <reaction evidence="10">
        <text>DNA(n) + a 2'-deoxyribonucleoside 5'-triphosphate = DNA(n+1) + diphosphate</text>
        <dbReference type="Rhea" id="RHEA:22508"/>
        <dbReference type="Rhea" id="RHEA-COMP:17339"/>
        <dbReference type="Rhea" id="RHEA-COMP:17340"/>
        <dbReference type="ChEBI" id="CHEBI:33019"/>
        <dbReference type="ChEBI" id="CHEBI:61560"/>
        <dbReference type="ChEBI" id="CHEBI:173112"/>
        <dbReference type="EC" id="2.7.7.7"/>
    </reaction>
</comment>
<gene>
    <name evidence="12" type="ORF">ABID56_000714</name>
</gene>
<reference evidence="12 13" key="1">
    <citation type="submission" date="2024-06" db="EMBL/GenBank/DDBJ databases">
        <title>Genomic Encyclopedia of Type Strains, Phase IV (KMG-IV): sequencing the most valuable type-strain genomes for metagenomic binning, comparative biology and taxonomic classification.</title>
        <authorList>
            <person name="Goeker M."/>
        </authorList>
    </citation>
    <scope>NUCLEOTIDE SEQUENCE [LARGE SCALE GENOMIC DNA]</scope>
    <source>
        <strain evidence="12 13">DSM 23520</strain>
    </source>
</reference>
<evidence type="ECO:0000256" key="9">
    <source>
        <dbReference type="ARBA" id="ARBA00025611"/>
    </source>
</evidence>
<dbReference type="Pfam" id="PF02811">
    <property type="entry name" value="PHP"/>
    <property type="match status" value="1"/>
</dbReference>
<evidence type="ECO:0000256" key="5">
    <source>
        <dbReference type="ARBA" id="ARBA00022679"/>
    </source>
</evidence>
<dbReference type="InterPro" id="IPR041931">
    <property type="entry name" value="DNA_pol3_alpha_thumb_dom"/>
</dbReference>
<dbReference type="InterPro" id="IPR011708">
    <property type="entry name" value="DNA_pol3_alpha_NTPase_dom"/>
</dbReference>
<keyword evidence="5 12" id="KW-0808">Transferase</keyword>
<evidence type="ECO:0000256" key="1">
    <source>
        <dbReference type="ARBA" id="ARBA00004496"/>
    </source>
</evidence>
<evidence type="ECO:0000256" key="10">
    <source>
        <dbReference type="ARBA" id="ARBA00049244"/>
    </source>
</evidence>
<dbReference type="GO" id="GO:0003887">
    <property type="term" value="F:DNA-directed DNA polymerase activity"/>
    <property type="evidence" value="ECO:0007669"/>
    <property type="project" value="UniProtKB-EC"/>
</dbReference>
<dbReference type="CDD" id="cd04485">
    <property type="entry name" value="DnaE_OBF"/>
    <property type="match status" value="1"/>
</dbReference>
<dbReference type="EC" id="2.7.7.7" evidence="3"/>
<dbReference type="RefSeq" id="WP_354219246.1">
    <property type="nucleotide sequence ID" value="NZ_JBEPMX010000002.1"/>
</dbReference>
<dbReference type="Pfam" id="PF17657">
    <property type="entry name" value="DNA_pol3_finger"/>
    <property type="match status" value="1"/>
</dbReference>
<organism evidence="12 13">
    <name type="scientific">Alkalibacillus flavidus</name>
    <dbReference type="NCBI Taxonomy" id="546021"/>
    <lineage>
        <taxon>Bacteria</taxon>
        <taxon>Bacillati</taxon>
        <taxon>Bacillota</taxon>
        <taxon>Bacilli</taxon>
        <taxon>Bacillales</taxon>
        <taxon>Bacillaceae</taxon>
        <taxon>Alkalibacillus</taxon>
    </lineage>
</organism>
<dbReference type="NCBIfam" id="TIGR00594">
    <property type="entry name" value="polc"/>
    <property type="match status" value="1"/>
</dbReference>
<dbReference type="Pfam" id="PF14579">
    <property type="entry name" value="HHH_6"/>
    <property type="match status" value="1"/>
</dbReference>
<name>A0ABV2KST0_9BACI</name>
<dbReference type="InterPro" id="IPR029460">
    <property type="entry name" value="DNAPol_HHH"/>
</dbReference>
<comment type="similarity">
    <text evidence="2">Belongs to the DNA polymerase type-C family. DnaE subfamily.</text>
</comment>
<sequence>MDFVHLQVYSSYTLMKSAVSIDKVVKEAKQKGFNALALTDEHVLHGSYQFVHTCREYGIKPIVGMSTTIYIADELRPVRFILLAKSETGFQSLVGLSNRLHINEEHITLSELATLPDIIPIVSFYHNVFEELIYLQDDSRMSDLLSMLDRELGDWYINLQPNANRLIENWLYHNGRSYQSQVVVTDNVRFVQERDVIGYQALQAIDHQATIDQQSSFQDTATHLKSLNEYDEDFVSEWAEAFKRTNELAQACDISMTQKWFDLPVFPKQTDQSSEEMLKALCERGVKQKYSEDRQRDAYNRLYHELEIINNRAFADYFLIVWDLVKYAKQAHILVGPGRGSAAGSIVAYLLNITDVDPIKHELLFERFLNPERQSMPDIDIDFSDYRRDDVLQYVKNKYGDDRVAQIITFGTFQSRSTIRELAKVFQISREQLNYLLQAIPQHATQLRGMVQDNSSLKQYISESDVLKKMFQAAFVIEGLPRHHSVHAAGVVISDRPLTDRIPMFPGSDGVLLTQLPMGELESLGLLKMDFLGLRNLTLIERMLSQINQREGKPLTLNNIPSHDSKTFQLLQRGFTTGVFQLESSGMKKALRLIQPTTFADVVAVISLYRPGPMQFIDTFANRKHRRESVDIIHDDLAPILNETYGVLVYQEQIMQIASQLAGFSMSQADLLRRAISKKDREQIEELRQSFLNGVVEQGYEESLGVQLFDWIEHFADYGFNKSHAVAYSMIAYQLAYFKAHYPAYFYAELLSQVMHDSAKLEMYIKEARQIGVRVLPPSVNESFGKFTVKDVKTIRFGLLAIKGLGKQAYDDIVRARGQSNFQGLFDFCKRVSLNIVTRPILESLIIVGSFDDIHSNRAQLLASVVQAMDQGELFSGMDEMFNMNVQYTDVPDFSLLKAINMEKEVMGFRISEHPLKNMRRSLTRQGYVSIQQFKRMRLKQVNKLTVTIHQVKTIRTKRGEQMAFVTLEDETGEMDGVIFPQLYRQIGREVDAEKTIQVSGQLDERQGSKQVILQHVTFVDLDELEQDSQQKVFIKLLDGNEQEQLEEIKRIQSSYPGQSPITVYSNKQNQVYQLAPSFDLHISDDSIKALKAYFKDDHVVVKS</sequence>
<comment type="caution">
    <text evidence="12">The sequence shown here is derived from an EMBL/GenBank/DDBJ whole genome shotgun (WGS) entry which is preliminary data.</text>
</comment>
<evidence type="ECO:0000259" key="11">
    <source>
        <dbReference type="SMART" id="SM00481"/>
    </source>
</evidence>
<dbReference type="InterPro" id="IPR040982">
    <property type="entry name" value="DNA_pol3_finger"/>
</dbReference>
<evidence type="ECO:0000256" key="7">
    <source>
        <dbReference type="ARBA" id="ARBA00022705"/>
    </source>
</evidence>
<evidence type="ECO:0000256" key="8">
    <source>
        <dbReference type="ARBA" id="ARBA00022932"/>
    </source>
</evidence>
<dbReference type="InterPro" id="IPR016195">
    <property type="entry name" value="Pol/histidinol_Pase-like"/>
</dbReference>
<keyword evidence="8" id="KW-0239">DNA-directed DNA polymerase</keyword>
<dbReference type="CDD" id="cd07431">
    <property type="entry name" value="PHP_PolIIIA"/>
    <property type="match status" value="1"/>
</dbReference>
<dbReference type="InterPro" id="IPR004365">
    <property type="entry name" value="NA-bd_OB_tRNA"/>
</dbReference>
<keyword evidence="13" id="KW-1185">Reference proteome</keyword>
<keyword evidence="7" id="KW-0235">DNA replication</keyword>
<keyword evidence="6 12" id="KW-0548">Nucleotidyltransferase</keyword>
<comment type="function">
    <text evidence="9">DNA polymerase III is a complex, multichain enzyme responsible for most of the replicative synthesis in bacteria. This DNA polymerase also exhibits 3' to 5' exonuclease activity. The alpha chain is the DNA polymerase.</text>
</comment>
<dbReference type="SUPFAM" id="SSF89550">
    <property type="entry name" value="PHP domain-like"/>
    <property type="match status" value="1"/>
</dbReference>
<evidence type="ECO:0000256" key="2">
    <source>
        <dbReference type="ARBA" id="ARBA00009496"/>
    </source>
</evidence>
<dbReference type="InterPro" id="IPR004805">
    <property type="entry name" value="DnaE2/DnaE/PolC"/>
</dbReference>
<dbReference type="Gene3D" id="3.20.20.140">
    <property type="entry name" value="Metal-dependent hydrolases"/>
    <property type="match status" value="1"/>
</dbReference>
<dbReference type="InterPro" id="IPR004013">
    <property type="entry name" value="PHP_dom"/>
</dbReference>
<dbReference type="Pfam" id="PF01336">
    <property type="entry name" value="tRNA_anti-codon"/>
    <property type="match status" value="1"/>
</dbReference>
<dbReference type="Gene3D" id="1.10.10.1600">
    <property type="entry name" value="Bacterial DNA polymerase III alpha subunit, thumb domain"/>
    <property type="match status" value="1"/>
</dbReference>